<dbReference type="InterPro" id="IPR050235">
    <property type="entry name" value="CK1_Ser-Thr_kinase"/>
</dbReference>
<evidence type="ECO:0000313" key="4">
    <source>
        <dbReference type="WBParaSite" id="NBR_0000675501-mRNA-1"/>
    </source>
</evidence>
<gene>
    <name evidence="2" type="ORF">NBR_LOCUS6756</name>
</gene>
<dbReference type="AlphaFoldDB" id="A0A0N4XVE0"/>
<dbReference type="Gene3D" id="1.10.510.10">
    <property type="entry name" value="Transferase(Phosphotransferase) domain 1"/>
    <property type="match status" value="1"/>
</dbReference>
<proteinExistence type="predicted"/>
<sequence length="178" mass="20198">MVAHLWFQIAILKMVARERSESHFTSIIDRGKKDTFYFLVMQLVGPSLGALKQTRPGKLFSIATGLGAGIQCLEACQDLHKFGFIHRDIKPANYACGLGEKRRVIYILDFGIARKILNSKGEIKAPRQTVRFKGTIRFASLACHKGIEMGPKDDCESWFYMLLDFIMPQGVQFKLLNR</sequence>
<dbReference type="GO" id="GO:0004672">
    <property type="term" value="F:protein kinase activity"/>
    <property type="evidence" value="ECO:0007669"/>
    <property type="project" value="InterPro"/>
</dbReference>
<dbReference type="Proteomes" id="UP000271162">
    <property type="component" value="Unassembled WGS sequence"/>
</dbReference>
<protein>
    <submittedName>
        <fullName evidence="4">Protein kinase domain-containing protein</fullName>
    </submittedName>
</protein>
<accession>A0A0N4XVE0</accession>
<dbReference type="InterPro" id="IPR011009">
    <property type="entry name" value="Kinase-like_dom_sf"/>
</dbReference>
<evidence type="ECO:0000313" key="3">
    <source>
        <dbReference type="Proteomes" id="UP000271162"/>
    </source>
</evidence>
<feature type="domain" description="Protein kinase" evidence="1">
    <location>
        <begin position="1"/>
        <end position="178"/>
    </location>
</feature>
<dbReference type="Pfam" id="PF00069">
    <property type="entry name" value="Pkinase"/>
    <property type="match status" value="1"/>
</dbReference>
<dbReference type="GO" id="GO:0005524">
    <property type="term" value="F:ATP binding"/>
    <property type="evidence" value="ECO:0007669"/>
    <property type="project" value="InterPro"/>
</dbReference>
<dbReference type="SUPFAM" id="SSF56112">
    <property type="entry name" value="Protein kinase-like (PK-like)"/>
    <property type="match status" value="1"/>
</dbReference>
<keyword evidence="3" id="KW-1185">Reference proteome</keyword>
<reference evidence="2 3" key="2">
    <citation type="submission" date="2018-11" db="EMBL/GenBank/DDBJ databases">
        <authorList>
            <consortium name="Pathogen Informatics"/>
        </authorList>
    </citation>
    <scope>NUCLEOTIDE SEQUENCE [LARGE SCALE GENOMIC DNA]</scope>
</reference>
<dbReference type="PROSITE" id="PS50011">
    <property type="entry name" value="PROTEIN_KINASE_DOM"/>
    <property type="match status" value="1"/>
</dbReference>
<reference evidence="4" key="1">
    <citation type="submission" date="2017-02" db="UniProtKB">
        <authorList>
            <consortium name="WormBaseParasite"/>
        </authorList>
    </citation>
    <scope>IDENTIFICATION</scope>
</reference>
<evidence type="ECO:0000313" key="2">
    <source>
        <dbReference type="EMBL" id="VDL70345.1"/>
    </source>
</evidence>
<evidence type="ECO:0000259" key="1">
    <source>
        <dbReference type="PROSITE" id="PS50011"/>
    </source>
</evidence>
<organism evidence="4">
    <name type="scientific">Nippostrongylus brasiliensis</name>
    <name type="common">Rat hookworm</name>
    <dbReference type="NCBI Taxonomy" id="27835"/>
    <lineage>
        <taxon>Eukaryota</taxon>
        <taxon>Metazoa</taxon>
        <taxon>Ecdysozoa</taxon>
        <taxon>Nematoda</taxon>
        <taxon>Chromadorea</taxon>
        <taxon>Rhabditida</taxon>
        <taxon>Rhabditina</taxon>
        <taxon>Rhabditomorpha</taxon>
        <taxon>Strongyloidea</taxon>
        <taxon>Heligmosomidae</taxon>
        <taxon>Nippostrongylus</taxon>
    </lineage>
</organism>
<dbReference type="STRING" id="27835.A0A0N4XVE0"/>
<dbReference type="WBParaSite" id="NBR_0000675501-mRNA-1">
    <property type="protein sequence ID" value="NBR_0000675501-mRNA-1"/>
    <property type="gene ID" value="NBR_0000675501"/>
</dbReference>
<dbReference type="EMBL" id="UYSL01019828">
    <property type="protein sequence ID" value="VDL70345.1"/>
    <property type="molecule type" value="Genomic_DNA"/>
</dbReference>
<dbReference type="OMA" id="AIGCNET"/>
<dbReference type="InterPro" id="IPR000719">
    <property type="entry name" value="Prot_kinase_dom"/>
</dbReference>
<name>A0A0N4XVE0_NIPBR</name>
<dbReference type="PANTHER" id="PTHR11909">
    <property type="entry name" value="CASEIN KINASE-RELATED"/>
    <property type="match status" value="1"/>
</dbReference>